<reference evidence="1 2" key="2">
    <citation type="submission" date="2014-05" db="EMBL/GenBank/DDBJ databases">
        <title>Draft genome sequence of Halobacillus karajensis HK-03.</title>
        <authorList>
            <person name="Khelaifia S."/>
            <person name="Croce O."/>
            <person name="Lagier J.C."/>
            <person name="Raoult D."/>
        </authorList>
    </citation>
    <scope>NUCLEOTIDE SEQUENCE [LARGE SCALE GENOMIC DNA]</scope>
    <source>
        <strain evidence="1 2">HD-03</strain>
    </source>
</reference>
<dbReference type="AlphaFoldDB" id="A0A024P6W3"/>
<dbReference type="EMBL" id="CCDI010000004">
    <property type="protein sequence ID" value="CDQ24854.1"/>
    <property type="molecule type" value="Genomic_DNA"/>
</dbReference>
<dbReference type="Pfam" id="PF06338">
    <property type="entry name" value="ComK"/>
    <property type="match status" value="1"/>
</dbReference>
<protein>
    <submittedName>
        <fullName evidence="1">Genetic competence transcription factor</fullName>
    </submittedName>
</protein>
<evidence type="ECO:0000313" key="2">
    <source>
        <dbReference type="Proteomes" id="UP000028868"/>
    </source>
</evidence>
<dbReference type="GO" id="GO:0030420">
    <property type="term" value="P:establishment of competence for transformation"/>
    <property type="evidence" value="ECO:0007669"/>
    <property type="project" value="InterPro"/>
</dbReference>
<reference evidence="2" key="1">
    <citation type="submission" date="2014-03" db="EMBL/GenBank/DDBJ databases">
        <authorList>
            <person name="Urmite Genomes U."/>
        </authorList>
    </citation>
    <scope>NUCLEOTIDE SEQUENCE [LARGE SCALE GENOMIC DNA]</scope>
    <source>
        <strain evidence="2">HD-03</strain>
    </source>
</reference>
<gene>
    <name evidence="1" type="ORF">BN983_03153</name>
</gene>
<organism evidence="1 2">
    <name type="scientific">Halobacillus karajensis</name>
    <dbReference type="NCBI Taxonomy" id="195088"/>
    <lineage>
        <taxon>Bacteria</taxon>
        <taxon>Bacillati</taxon>
        <taxon>Bacillota</taxon>
        <taxon>Bacilli</taxon>
        <taxon>Bacillales</taxon>
        <taxon>Bacillaceae</taxon>
        <taxon>Halobacillus</taxon>
    </lineage>
</organism>
<evidence type="ECO:0000313" key="1">
    <source>
        <dbReference type="EMBL" id="CDQ24854.1"/>
    </source>
</evidence>
<name>A0A024P6W3_9BACI</name>
<dbReference type="InterPro" id="IPR010461">
    <property type="entry name" value="ComK"/>
</dbReference>
<dbReference type="Proteomes" id="UP000028868">
    <property type="component" value="Unassembled WGS sequence"/>
</dbReference>
<sequence>MTYVPEKEYEINPQTIALVAKQEDGGQVFTEVMETDEHFFIPKCPRDIIDRSCPILQAASKGVSPVQNN</sequence>
<comment type="caution">
    <text evidence="1">The sequence shown here is derived from an EMBL/GenBank/DDBJ whole genome shotgun (WGS) entry which is preliminary data.</text>
</comment>
<proteinExistence type="predicted"/>
<accession>A0A024P6W3</accession>
<keyword evidence="2" id="KW-1185">Reference proteome</keyword>